<organism evidence="2 3">
    <name type="scientific">Strigomonas culicis</name>
    <dbReference type="NCBI Taxonomy" id="28005"/>
    <lineage>
        <taxon>Eukaryota</taxon>
        <taxon>Discoba</taxon>
        <taxon>Euglenozoa</taxon>
        <taxon>Kinetoplastea</taxon>
        <taxon>Metakinetoplastina</taxon>
        <taxon>Trypanosomatida</taxon>
        <taxon>Trypanosomatidae</taxon>
        <taxon>Strigomonadinae</taxon>
        <taxon>Strigomonas</taxon>
    </lineage>
</organism>
<dbReference type="PANTHER" id="PTHR44144:SF1">
    <property type="entry name" value="DNAJ HOMOLOG SUBFAMILY C MEMBER 9"/>
    <property type="match status" value="1"/>
</dbReference>
<feature type="region of interest" description="Disordered" evidence="1">
    <location>
        <begin position="96"/>
        <end position="141"/>
    </location>
</feature>
<proteinExistence type="predicted"/>
<evidence type="ECO:0000313" key="3">
    <source>
        <dbReference type="Proteomes" id="UP000015354"/>
    </source>
</evidence>
<dbReference type="GO" id="GO:0031072">
    <property type="term" value="F:heat shock protein binding"/>
    <property type="evidence" value="ECO:0007669"/>
    <property type="project" value="TreeGrafter"/>
</dbReference>
<gene>
    <name evidence="2" type="ORF">STCU_03823</name>
</gene>
<dbReference type="InterPro" id="IPR052594">
    <property type="entry name" value="J_domain-containing_protein"/>
</dbReference>
<comment type="caution">
    <text evidence="2">The sequence shown here is derived from an EMBL/GenBank/DDBJ whole genome shotgun (WGS) entry which is preliminary data.</text>
</comment>
<reference evidence="2 3" key="1">
    <citation type="journal article" date="2013" name="PLoS ONE">
        <title>Predicting the Proteins of Angomonas deanei, Strigomonas culicis and Their Respective Endosymbionts Reveals New Aspects of the Trypanosomatidae Family.</title>
        <authorList>
            <person name="Motta M.C."/>
            <person name="Martins A.C."/>
            <person name="de Souza S.S."/>
            <person name="Catta-Preta C.M."/>
            <person name="Silva R."/>
            <person name="Klein C.C."/>
            <person name="de Almeida L.G."/>
            <person name="de Lima Cunha O."/>
            <person name="Ciapina L.P."/>
            <person name="Brocchi M."/>
            <person name="Colabardini A.C."/>
            <person name="de Araujo Lima B."/>
            <person name="Machado C.R."/>
            <person name="de Almeida Soares C.M."/>
            <person name="Probst C.M."/>
            <person name="de Menezes C.B."/>
            <person name="Thompson C.E."/>
            <person name="Bartholomeu D.C."/>
            <person name="Gradia D.F."/>
            <person name="Pavoni D.P."/>
            <person name="Grisard E.C."/>
            <person name="Fantinatti-Garboggini F."/>
            <person name="Marchini F.K."/>
            <person name="Rodrigues-Luiz G.F."/>
            <person name="Wagner G."/>
            <person name="Goldman G.H."/>
            <person name="Fietto J.L."/>
            <person name="Elias M.C."/>
            <person name="Goldman M.H."/>
            <person name="Sagot M.F."/>
            <person name="Pereira M."/>
            <person name="Stoco P.H."/>
            <person name="de Mendonca-Neto R.P."/>
            <person name="Teixeira S.M."/>
            <person name="Maciel T.E."/>
            <person name="de Oliveira Mendes T.A."/>
            <person name="Urmenyi T.P."/>
            <person name="de Souza W."/>
            <person name="Schenkman S."/>
            <person name="de Vasconcelos A.T."/>
        </authorList>
    </citation>
    <scope>NUCLEOTIDE SEQUENCE [LARGE SCALE GENOMIC DNA]</scope>
</reference>
<dbReference type="PANTHER" id="PTHR44144">
    <property type="entry name" value="DNAJ HOMOLOG SUBFAMILY C MEMBER 9"/>
    <property type="match status" value="1"/>
</dbReference>
<protein>
    <submittedName>
        <fullName evidence="2">DnaJ like protein subfamily C member 9</fullName>
    </submittedName>
</protein>
<sequence>MVLEQLLFDNGEPTEVRRLRQVVQRALAAGQLEASELWVKSATDKAVQKLERALAEERAMAEETLREMGVDGKAAAGREGEGSLVALQALMRQRQAQAHASMLDHLQERYVKQPREQRVEGKRGREEKSGASDAKRHKAKK</sequence>
<accession>S9W4S1</accession>
<dbReference type="Proteomes" id="UP000015354">
    <property type="component" value="Unassembled WGS sequence"/>
</dbReference>
<evidence type="ECO:0000256" key="1">
    <source>
        <dbReference type="SAM" id="MobiDB-lite"/>
    </source>
</evidence>
<dbReference type="GO" id="GO:0005737">
    <property type="term" value="C:cytoplasm"/>
    <property type="evidence" value="ECO:0007669"/>
    <property type="project" value="TreeGrafter"/>
</dbReference>
<evidence type="ECO:0000313" key="2">
    <source>
        <dbReference type="EMBL" id="EPY30880.1"/>
    </source>
</evidence>
<dbReference type="GO" id="GO:0005634">
    <property type="term" value="C:nucleus"/>
    <property type="evidence" value="ECO:0007669"/>
    <property type="project" value="TreeGrafter"/>
</dbReference>
<dbReference type="AlphaFoldDB" id="S9W4S1"/>
<feature type="compositionally biased region" description="Basic and acidic residues" evidence="1">
    <location>
        <begin position="105"/>
        <end position="134"/>
    </location>
</feature>
<name>S9W4S1_9TRYP</name>
<keyword evidence="3" id="KW-1185">Reference proteome</keyword>
<dbReference type="EMBL" id="ATMH01003823">
    <property type="protein sequence ID" value="EPY30880.1"/>
    <property type="molecule type" value="Genomic_DNA"/>
</dbReference>